<feature type="non-terminal residue" evidence="4">
    <location>
        <position position="3336"/>
    </location>
</feature>
<dbReference type="InterPro" id="IPR050708">
    <property type="entry name" value="T6SS_VgrG/RHS"/>
</dbReference>
<evidence type="ECO:0000259" key="3">
    <source>
        <dbReference type="Pfam" id="PF25023"/>
    </source>
</evidence>
<dbReference type="InterPro" id="IPR006530">
    <property type="entry name" value="YD"/>
</dbReference>
<dbReference type="InterPro" id="IPR056823">
    <property type="entry name" value="TEN-like_YD-shell"/>
</dbReference>
<dbReference type="Proteomes" id="UP000280434">
    <property type="component" value="Unassembled WGS sequence"/>
</dbReference>
<dbReference type="Pfam" id="PF05593">
    <property type="entry name" value="RHS_repeat"/>
    <property type="match status" value="9"/>
</dbReference>
<dbReference type="PANTHER" id="PTHR32305">
    <property type="match status" value="1"/>
</dbReference>
<protein>
    <submittedName>
        <fullName evidence="4">RHS repeat protein</fullName>
    </submittedName>
</protein>
<evidence type="ECO:0000313" key="5">
    <source>
        <dbReference type="Proteomes" id="UP000280434"/>
    </source>
</evidence>
<dbReference type="SUPFAM" id="SSF69304">
    <property type="entry name" value="Tricorn protease N-terminal domain"/>
    <property type="match status" value="1"/>
</dbReference>
<evidence type="ECO:0000313" key="4">
    <source>
        <dbReference type="EMBL" id="RKP50393.1"/>
    </source>
</evidence>
<dbReference type="Pfam" id="PF25023">
    <property type="entry name" value="TEN_YD-shell"/>
    <property type="match status" value="2"/>
</dbReference>
<accession>A0A494XS72</accession>
<dbReference type="NCBIfam" id="TIGR01643">
    <property type="entry name" value="YD_repeat_2x"/>
    <property type="match status" value="22"/>
</dbReference>
<gene>
    <name evidence="4" type="ORF">D7S89_04560</name>
</gene>
<dbReference type="PANTHER" id="PTHR32305:SF15">
    <property type="entry name" value="PROTEIN RHSA-RELATED"/>
    <property type="match status" value="1"/>
</dbReference>
<evidence type="ECO:0000256" key="1">
    <source>
        <dbReference type="ARBA" id="ARBA00022737"/>
    </source>
</evidence>
<organism evidence="4 5">
    <name type="scientific">Trinickia fusca</name>
    <dbReference type="NCBI Taxonomy" id="2419777"/>
    <lineage>
        <taxon>Bacteria</taxon>
        <taxon>Pseudomonadati</taxon>
        <taxon>Pseudomonadota</taxon>
        <taxon>Betaproteobacteria</taxon>
        <taxon>Burkholderiales</taxon>
        <taxon>Burkholderiaceae</taxon>
        <taxon>Trinickia</taxon>
    </lineage>
</organism>
<dbReference type="EMBL" id="RBZV01000002">
    <property type="protein sequence ID" value="RKP50393.1"/>
    <property type="molecule type" value="Genomic_DNA"/>
</dbReference>
<comment type="caution">
    <text evidence="4">The sequence shown here is derived from an EMBL/GenBank/DDBJ whole genome shotgun (WGS) entry which is preliminary data.</text>
</comment>
<feature type="domain" description="Teneurin-like YD-shell" evidence="3">
    <location>
        <begin position="263"/>
        <end position="428"/>
    </location>
</feature>
<name>A0A494XS72_9BURK</name>
<sequence>MNAATGNLVLQGRDDYLASHGGPVGVLRTYNSQGQFADGGSDWIFGAAQCRLQVNGTIGATSSSITRTGPDGAQTTFTFDVASGTYVSSDGAGANDRIRYDKTTNGLILTNGTSNVSESYESGGLGRVLSTTDPAGNKVVYGYDSQNRLASIGDASGESIAFGYDGSGNVTSISTKLKDGTVVTGVNYAYDSQKRLTGASVTLNPVNGSGAAAHVYTTTYTYDGSSERIASVTQSDGTTQSLTYVQVGTDYRVASLTSGDGHVTRFDYDTVNRSTTVTDALGLKSTYSYDAQGRLTQLSSPAVAGVAQTTTFSYGTGGHVTQIVDASGHAVTMQYDGNGNQVMQQDASGNTITRTFSASNRLLTETVYLTPANGTTAPQQPLTTRNVYDDQGLLRFTISPEGRVSEYRYNGTGERTSIIQYGGSSAYSLAALSPTDAPTLAQMQSWQAKADMTQGSRVDMTYDLRGLLASQTTYASVDAQGNGIQDGKQAKTQYVHDQAGRLLTTIDAQGNTTQVLYDGLGRVLSTTDALRHTTLTQYDDAHNKTVVALANGLTTISAYDNDGLLISQVQTDAAAHVLGQTTYTYDADDRLRMTQDPTGGRHYLLYDDAGRKVADIDGTGALTETRYDQNNAVTETIAYDTSVSASNLASLLDANGNPANVTLASIRPASSPSDHVTRNIYDASGRLAITIGAAGGVTQTVYDGASRIVSVIRYATPVNLVSLGDNPTMAGATPTPSAQDRIARNFYDEDGLLRGTLDGEGYLVEYRYDASGRQVERIAYAHQTDASLRASANLAALMPSADAADIYSYTLYNSRGQVTGQIDGEGFLTESLYDSAGNLAQSIRYATAVTAQAGATVASLRPVSSAADQVVSYTYTALNQRATSVDAEGTTTAYSYDSIGNLISTNRAAGTADQRTLTNRYDLQGRLTGELSAQGAALLKDGLTADQINAIWTQYGTTYTYDAAGRRTGATDPNGNTTLFYYDQDGRLTQTVNALGEVQERQYDALGQLTGTVKYGTRIAITGLTGGLANGALINALDTIRNPVLDSHTSITYTATGLVATTTDALGNVNSNTYDAFGDVVSSHTAIDAAQALTQTFSYDRRGLQTGTVADPLGIAAAASTQYDAFGRAIRSVDANGNVRTQRYDRLGRVIQTVDPVNAQRSTTYDAFSRVLSTTDASGTTTYTYDTAGRSVTVTSPGGVSITTVHTRNGQTTSVKDGLGNVTSFAYDSNGNLIQTRTPLTQTASQYDAANRLIQTTDANGNTVIYSYDAANRLLQQRVDPNGLNLTTSYQYDAKGQRITTTDPNGTVTQIRYDAKGQQVSQTVDPGGLNLVTQYSYDSRGKTLTVTSPTGIVTQYVYDILGRRIEQHVDSSGLNLTTRTTYDKNGNAVSVTDPDGNTTRYVYDANDRQVFAIDPMGNVTQTVYDQAGHVAQTTAYATAVSLTGLSMTPAIGDVQALLVANPATDITQIRRYDADGRLAWTVDGTGGVVHYEYDANGNATKRTVYANRLNASDLAALQKSDSHPLPVADAAHDQIIRTAYDSLGRAVYAMDATGAVVEQHFDGNGNVLERISYAKAMAAEQFTTLQNIAACLQGVADAAHDGHVVNQYDAANRLQYTANAAGAVSQFVYDKDNNLTSRTDYATCLKGPLTAGSNLSSVVAGAADRTTRYAYDTANRRIATLDAAGALTAQIVDAAGNVAKLVQYRFVDATVKTAADAYARYIGSVNWDSTSGAAHCVTLNTYDAAGRLIQKTTRSGATASATVRYDYDAAGNLTKTTDPLGGTTTQKFDACGRKTSTSVLLSAATATTPAQYAVTTTQYDAFGNAVAVTDPLGHTGYFYFDHNNRVVLQVDPLGYATQTTYAPSGKPGLVTRYATAVAGKLSISAPPTLTVSTSDATTTFEYDQDARLIKSTDAQGNAESFAYDGVGNRVSHTGKTGGVTVSTYDNRGLLLSETLPVTSSDSTGAQKSVVNAYRYDAFGNRTQMIEAAGLPEQRTTTYAYDPDNRLITQTGDAIAIQDAQGSRTVSPTQHWTYDAAGNKTSWTDANGNVSRWAYDAANRKIAELSAVGTLSTWNYDAASNVVSAQVYDDAVAPNTDGTIPNPAAGAACRQTTYTYDAGNRQIGTQVTGVAYGERPPGGTNYDYFVAATITTSRQYDALGNVVAQTDGRGNTTRSYYNALGQKIAQVDANNDLTVWTLDQNGNTTEERDYANRLSLVVDATTAVSQLIANVGSSTSDRITDSTYDHLGRLLTQSRLAVQSATIDGNGGLTQTTGAATTRYVYDGLGNVIEKTEANGDVTDWTFDAMGRQIEKKGAAFTDFEGALVRPTTDTVYDGLGNVTESIARGKVSTGDRVTQFTHNAAGYRTGQFTQGVAGSYQYKTDAVGNTTEVDVYGLDANGNATLDSTVIGYDAANREISRQARSAKNGDPAQGWINSVTHNIRYNAHGEITGKGLNGSYTEFDQYDSLGRLWKTNSGNGATKVYLYDKNGNATMLIESAGADLSGMTLDQIMQTSLTQGASSDPVVAAAIAAGGVHMTASVYDANNRLTDTYQPTMQSAQSMGVVQRFLTQQAGTNYTVGQVLVGPTAADAAQSSALPDPSVRGGVAISGTGLGISATFSYTYTFWPAGRNENFRVPLVTAETYNVSVPAGLRYGTGNLHFAVGGRDVLGPCHWNQTAFTWSYPDPMSGPYSGPFDPFDPDGQPFPLQVFQDVPGGGRRLIAVTQGITHPSPPRAGNGQHGSMSGSGGMPSLLQIQGQSPSTARILAMRRPAGSNGAWTPFYLSPMMTAAGAVISGWYVTDWSGWGAGRWDYQYFAHDGNGTVLNAETGTIDTTNPSWPGISQNALPIGGVGQSYMTSDGNLVFLGQPPSAQSLTVSYRKMPSGAWATRVLGAYPTGCFQFSLAGLSGDYEYRIASYTGWNAGSLLSEARGTFNPAGSASALTSLTNIPENVTFNNQPASSATMDLTYSVNGGPGTTVTLGWDATRQQFNWDASAVAPDPMKSYLVTYSFKVKDKNGAIVNAGSNGQLRLGFNAGEAAAYTPDQRPPTVTFSPPNVPNATQMALQYRTAGSTGPYTPVALVKDGNGNFVWDVTGLRPATGALNLEYAYTLLDANGNKVAGSNGFSIDEGTLTINADGSSNTWRLAWTVTGLNNKSTDNAQDAIHRSQAYDAFGDIVSETDGRGNTTTLAYDTNGHLIRKTAPQTHATQEDGTVVSVTPTTNYYYGASGLLAGVQDANGNLNTQTRLAGFGTAGNSSDSRYATTQFEAGGVKKTFGYDIFGEVITQTDELGRVTTNTYDTAGRLIKVSRPGGDTDSYTYDTQGERISHTNALNRRETTD</sequence>
<feature type="region of interest" description="Disordered" evidence="2">
    <location>
        <begin position="3310"/>
        <end position="3336"/>
    </location>
</feature>
<feature type="compositionally biased region" description="Basic and acidic residues" evidence="2">
    <location>
        <begin position="3319"/>
        <end position="3336"/>
    </location>
</feature>
<evidence type="ECO:0000256" key="2">
    <source>
        <dbReference type="SAM" id="MobiDB-lite"/>
    </source>
</evidence>
<reference evidence="4 5" key="1">
    <citation type="submission" date="2018-10" db="EMBL/GenBank/DDBJ databases">
        <title>Paraburkholderia sp. 7MK8-2, isolated from soil.</title>
        <authorList>
            <person name="Gao Z.-H."/>
            <person name="Qiu L.-H."/>
        </authorList>
    </citation>
    <scope>NUCLEOTIDE SEQUENCE [LARGE SCALE GENOMIC DNA]</scope>
    <source>
        <strain evidence="4 5">7MK8-2</strain>
    </source>
</reference>
<dbReference type="InterPro" id="IPR031325">
    <property type="entry name" value="RHS_repeat"/>
</dbReference>
<keyword evidence="1" id="KW-0677">Repeat</keyword>
<feature type="domain" description="Teneurin-like YD-shell" evidence="3">
    <location>
        <begin position="1134"/>
        <end position="1323"/>
    </location>
</feature>
<keyword evidence="5" id="KW-1185">Reference proteome</keyword>
<proteinExistence type="predicted"/>
<dbReference type="Gene3D" id="2.180.10.10">
    <property type="entry name" value="RHS repeat-associated core"/>
    <property type="match status" value="13"/>
</dbReference>